<sequence length="189" mass="21171">MNTLIIQQLLERLSSLLRSESRHQLAEFGLQPVQFDALCYLASCNRYSDTPKAVTEFLGLTKGTVSQSIKILESKGLVLKKTDTLDKRVTHLAVSEQGRELVESLMPAKMLQLACQSSSEVELEQMVGLLRTTLRQVQDANGFKSFGQCQTCDHNQKRGDGSYFCGLTKEPLSSEDILLMCVEHEKRSQ</sequence>
<dbReference type="PROSITE" id="PS01117">
    <property type="entry name" value="HTH_MARR_1"/>
    <property type="match status" value="1"/>
</dbReference>
<dbReference type="RefSeq" id="WP_144040970.1">
    <property type="nucleotide sequence ID" value="NZ_BMPL01000011.1"/>
</dbReference>
<dbReference type="SMART" id="SM00347">
    <property type="entry name" value="HTH_MARR"/>
    <property type="match status" value="1"/>
</dbReference>
<evidence type="ECO:0000256" key="3">
    <source>
        <dbReference type="ARBA" id="ARBA00023163"/>
    </source>
</evidence>
<dbReference type="OrthoDB" id="5522755at2"/>
<dbReference type="InterPro" id="IPR036388">
    <property type="entry name" value="WH-like_DNA-bd_sf"/>
</dbReference>
<feature type="domain" description="HTH marR-type" evidence="4">
    <location>
        <begin position="3"/>
        <end position="135"/>
    </location>
</feature>
<dbReference type="AlphaFoldDB" id="A0A553JM15"/>
<dbReference type="PANTHER" id="PTHR42756:SF1">
    <property type="entry name" value="TRANSCRIPTIONAL REPRESSOR OF EMRAB OPERON"/>
    <property type="match status" value="1"/>
</dbReference>
<keyword evidence="6" id="KW-1185">Reference proteome</keyword>
<dbReference type="PANTHER" id="PTHR42756">
    <property type="entry name" value="TRANSCRIPTIONAL REGULATOR, MARR"/>
    <property type="match status" value="1"/>
</dbReference>
<dbReference type="SUPFAM" id="SSF46785">
    <property type="entry name" value="Winged helix' DNA-binding domain"/>
    <property type="match status" value="1"/>
</dbReference>
<dbReference type="Pfam" id="PF12802">
    <property type="entry name" value="MarR_2"/>
    <property type="match status" value="1"/>
</dbReference>
<evidence type="ECO:0000313" key="6">
    <source>
        <dbReference type="Proteomes" id="UP000318126"/>
    </source>
</evidence>
<comment type="caution">
    <text evidence="5">The sequence shown here is derived from an EMBL/GenBank/DDBJ whole genome shotgun (WGS) entry which is preliminary data.</text>
</comment>
<proteinExistence type="predicted"/>
<dbReference type="PROSITE" id="PS50995">
    <property type="entry name" value="HTH_MARR_2"/>
    <property type="match status" value="1"/>
</dbReference>
<dbReference type="InterPro" id="IPR023187">
    <property type="entry name" value="Tscrpt_reg_MarR-type_CS"/>
</dbReference>
<keyword evidence="1" id="KW-0805">Transcription regulation</keyword>
<keyword evidence="2" id="KW-0238">DNA-binding</keyword>
<dbReference type="InterPro" id="IPR000835">
    <property type="entry name" value="HTH_MarR-typ"/>
</dbReference>
<protein>
    <submittedName>
        <fullName evidence="5">Winged helix-turn-helix transcriptional regulator</fullName>
    </submittedName>
</protein>
<evidence type="ECO:0000256" key="2">
    <source>
        <dbReference type="ARBA" id="ARBA00023125"/>
    </source>
</evidence>
<accession>A0A553JM15</accession>
<dbReference type="InterPro" id="IPR036390">
    <property type="entry name" value="WH_DNA-bd_sf"/>
</dbReference>
<dbReference type="EMBL" id="VKGK01000018">
    <property type="protein sequence ID" value="TRY13524.1"/>
    <property type="molecule type" value="Genomic_DNA"/>
</dbReference>
<keyword evidence="3" id="KW-0804">Transcription</keyword>
<dbReference type="GO" id="GO:0003677">
    <property type="term" value="F:DNA binding"/>
    <property type="evidence" value="ECO:0007669"/>
    <property type="project" value="UniProtKB-KW"/>
</dbReference>
<organism evidence="5 6">
    <name type="scientific">Shewanella hanedai</name>
    <name type="common">Alteromonas hanedai</name>
    <dbReference type="NCBI Taxonomy" id="25"/>
    <lineage>
        <taxon>Bacteria</taxon>
        <taxon>Pseudomonadati</taxon>
        <taxon>Pseudomonadota</taxon>
        <taxon>Gammaproteobacteria</taxon>
        <taxon>Alteromonadales</taxon>
        <taxon>Shewanellaceae</taxon>
        <taxon>Shewanella</taxon>
    </lineage>
</organism>
<dbReference type="Gene3D" id="1.10.10.10">
    <property type="entry name" value="Winged helix-like DNA-binding domain superfamily/Winged helix DNA-binding domain"/>
    <property type="match status" value="1"/>
</dbReference>
<evidence type="ECO:0000256" key="1">
    <source>
        <dbReference type="ARBA" id="ARBA00023015"/>
    </source>
</evidence>
<gene>
    <name evidence="5" type="ORF">FN961_14880</name>
</gene>
<dbReference type="Proteomes" id="UP000318126">
    <property type="component" value="Unassembled WGS sequence"/>
</dbReference>
<reference evidence="6" key="1">
    <citation type="submission" date="2019-07" db="EMBL/GenBank/DDBJ databases">
        <title>Shewanella sp. YLB-08 draft genomic sequence.</title>
        <authorList>
            <person name="Yu L."/>
        </authorList>
    </citation>
    <scope>NUCLEOTIDE SEQUENCE [LARGE SCALE GENOMIC DNA]</scope>
    <source>
        <strain evidence="6">JCM 20706</strain>
    </source>
</reference>
<evidence type="ECO:0000259" key="4">
    <source>
        <dbReference type="PROSITE" id="PS50995"/>
    </source>
</evidence>
<name>A0A553JM15_SHEHA</name>
<dbReference type="GO" id="GO:0003700">
    <property type="term" value="F:DNA-binding transcription factor activity"/>
    <property type="evidence" value="ECO:0007669"/>
    <property type="project" value="InterPro"/>
</dbReference>
<evidence type="ECO:0000313" key="5">
    <source>
        <dbReference type="EMBL" id="TRY13524.1"/>
    </source>
</evidence>